<reference evidence="1" key="1">
    <citation type="submission" date="2018-06" db="EMBL/GenBank/DDBJ databases">
        <authorList>
            <person name="Zhirakovskaya E."/>
        </authorList>
    </citation>
    <scope>NUCLEOTIDE SEQUENCE</scope>
</reference>
<evidence type="ECO:0000313" key="1">
    <source>
        <dbReference type="EMBL" id="VAV82227.1"/>
    </source>
</evidence>
<dbReference type="InterPro" id="IPR029044">
    <property type="entry name" value="Nucleotide-diphossugar_trans"/>
</dbReference>
<protein>
    <submittedName>
        <fullName evidence="1">N-Acetylneuraminate cytidylyltransferase</fullName>
        <ecNumber evidence="1">2.7.7.43</ecNumber>
    </submittedName>
</protein>
<dbReference type="PANTHER" id="PTHR21485">
    <property type="entry name" value="HAD SUPERFAMILY MEMBERS CMAS AND KDSC"/>
    <property type="match status" value="1"/>
</dbReference>
<dbReference type="GO" id="GO:0008781">
    <property type="term" value="F:N-acylneuraminate cytidylyltransferase activity"/>
    <property type="evidence" value="ECO:0007669"/>
    <property type="project" value="UniProtKB-EC"/>
</dbReference>
<dbReference type="InterPro" id="IPR003329">
    <property type="entry name" value="Cytidylyl_trans"/>
</dbReference>
<gene>
    <name evidence="1" type="ORF">MNBD_DELTA01-1245</name>
</gene>
<dbReference type="AlphaFoldDB" id="A0A3B0QQX6"/>
<keyword evidence="1" id="KW-0548">Nucleotidyltransferase</keyword>
<dbReference type="InterPro" id="IPR050793">
    <property type="entry name" value="CMP-NeuNAc_synthase"/>
</dbReference>
<dbReference type="EMBL" id="UOEA01000006">
    <property type="protein sequence ID" value="VAV82227.1"/>
    <property type="molecule type" value="Genomic_DNA"/>
</dbReference>
<dbReference type="Pfam" id="PF02348">
    <property type="entry name" value="CTP_transf_3"/>
    <property type="match status" value="1"/>
</dbReference>
<dbReference type="SUPFAM" id="SSF53448">
    <property type="entry name" value="Nucleotide-diphospho-sugar transferases"/>
    <property type="match status" value="1"/>
</dbReference>
<keyword evidence="1" id="KW-0808">Transferase</keyword>
<name>A0A3B0QQX6_9ZZZZ</name>
<organism evidence="1">
    <name type="scientific">hydrothermal vent metagenome</name>
    <dbReference type="NCBI Taxonomy" id="652676"/>
    <lineage>
        <taxon>unclassified sequences</taxon>
        <taxon>metagenomes</taxon>
        <taxon>ecological metagenomes</taxon>
    </lineage>
</organism>
<proteinExistence type="predicted"/>
<accession>A0A3B0QQX6</accession>
<dbReference type="Gene3D" id="3.90.550.10">
    <property type="entry name" value="Spore Coat Polysaccharide Biosynthesis Protein SpsA, Chain A"/>
    <property type="match status" value="1"/>
</dbReference>
<feature type="non-terminal residue" evidence="1">
    <location>
        <position position="86"/>
    </location>
</feature>
<dbReference type="EC" id="2.7.7.43" evidence="1"/>
<dbReference type="PANTHER" id="PTHR21485:SF6">
    <property type="entry name" value="N-ACYLNEURAMINATE CYTIDYLYLTRANSFERASE-RELATED"/>
    <property type="match status" value="1"/>
</dbReference>
<sequence length="86" mass="9174">MILGLVPARGGSKGIKKKNIKELLGKPLIAYSIEQGLASTVIDKVVVSTDDAEIADIARAAGAEVPFMRPAELARDDTPMFPVMEH</sequence>